<dbReference type="PANTHER" id="PTHR34072">
    <property type="entry name" value="ENZYMATIC POLYPROTEIN-RELATED"/>
    <property type="match status" value="1"/>
</dbReference>
<dbReference type="Gramene" id="C.cajan_07428.t">
    <property type="protein sequence ID" value="C.cajan_07428.t"/>
    <property type="gene ID" value="C.cajan_07428"/>
</dbReference>
<accession>A0A151U6N5</accession>
<dbReference type="AlphaFoldDB" id="A0A151U6N5"/>
<evidence type="ECO:0000313" key="2">
    <source>
        <dbReference type="Proteomes" id="UP000075243"/>
    </source>
</evidence>
<dbReference type="Gene3D" id="3.30.70.270">
    <property type="match status" value="1"/>
</dbReference>
<proteinExistence type="predicted"/>
<dbReference type="EMBL" id="CM003604">
    <property type="protein sequence ID" value="KYP74937.1"/>
    <property type="molecule type" value="Genomic_DNA"/>
</dbReference>
<dbReference type="InterPro" id="IPR043502">
    <property type="entry name" value="DNA/RNA_pol_sf"/>
</dbReference>
<dbReference type="InterPro" id="IPR043128">
    <property type="entry name" value="Rev_trsase/Diguanyl_cyclase"/>
</dbReference>
<evidence type="ECO:0008006" key="3">
    <source>
        <dbReference type="Google" id="ProtNLM"/>
    </source>
</evidence>
<gene>
    <name evidence="1" type="ORF">KK1_007631</name>
</gene>
<evidence type="ECO:0000313" key="1">
    <source>
        <dbReference type="EMBL" id="KYP74937.1"/>
    </source>
</evidence>
<dbReference type="FunFam" id="3.30.70.270:FF:000020">
    <property type="entry name" value="Transposon Tf2-6 polyprotein-like Protein"/>
    <property type="match status" value="1"/>
</dbReference>
<organism evidence="1 2">
    <name type="scientific">Cajanus cajan</name>
    <name type="common">Pigeon pea</name>
    <name type="synonym">Cajanus indicus</name>
    <dbReference type="NCBI Taxonomy" id="3821"/>
    <lineage>
        <taxon>Eukaryota</taxon>
        <taxon>Viridiplantae</taxon>
        <taxon>Streptophyta</taxon>
        <taxon>Embryophyta</taxon>
        <taxon>Tracheophyta</taxon>
        <taxon>Spermatophyta</taxon>
        <taxon>Magnoliopsida</taxon>
        <taxon>eudicotyledons</taxon>
        <taxon>Gunneridae</taxon>
        <taxon>Pentapetalae</taxon>
        <taxon>rosids</taxon>
        <taxon>fabids</taxon>
        <taxon>Fabales</taxon>
        <taxon>Fabaceae</taxon>
        <taxon>Papilionoideae</taxon>
        <taxon>50 kb inversion clade</taxon>
        <taxon>NPAAA clade</taxon>
        <taxon>indigoferoid/millettioid clade</taxon>
        <taxon>Phaseoleae</taxon>
        <taxon>Cajanus</taxon>
    </lineage>
</organism>
<dbReference type="Proteomes" id="UP000075243">
    <property type="component" value="Chromosome 2"/>
</dbReference>
<dbReference type="STRING" id="3821.A0A151U6N5"/>
<dbReference type="PANTHER" id="PTHR34072:SF52">
    <property type="entry name" value="RIBONUCLEASE H"/>
    <property type="match status" value="1"/>
</dbReference>
<reference evidence="1 2" key="1">
    <citation type="journal article" date="2012" name="Nat. Biotechnol.">
        <title>Draft genome sequence of pigeonpea (Cajanus cajan), an orphan legume crop of resource-poor farmers.</title>
        <authorList>
            <person name="Varshney R.K."/>
            <person name="Chen W."/>
            <person name="Li Y."/>
            <person name="Bharti A.K."/>
            <person name="Saxena R.K."/>
            <person name="Schlueter J.A."/>
            <person name="Donoghue M.T."/>
            <person name="Azam S."/>
            <person name="Fan G."/>
            <person name="Whaley A.M."/>
            <person name="Farmer A.D."/>
            <person name="Sheridan J."/>
            <person name="Iwata A."/>
            <person name="Tuteja R."/>
            <person name="Penmetsa R.V."/>
            <person name="Wu W."/>
            <person name="Upadhyaya H.D."/>
            <person name="Yang S.P."/>
            <person name="Shah T."/>
            <person name="Saxena K.B."/>
            <person name="Michael T."/>
            <person name="McCombie W.R."/>
            <person name="Yang B."/>
            <person name="Zhang G."/>
            <person name="Yang H."/>
            <person name="Wang J."/>
            <person name="Spillane C."/>
            <person name="Cook D.R."/>
            <person name="May G.D."/>
            <person name="Xu X."/>
            <person name="Jackson S.A."/>
        </authorList>
    </citation>
    <scope>NUCLEOTIDE SEQUENCE [LARGE SCALE GENOMIC DNA]</scope>
    <source>
        <strain evidence="2">cv. Asha</strain>
    </source>
</reference>
<keyword evidence="2" id="KW-1185">Reference proteome</keyword>
<sequence length="92" mass="10518">MNVKGIRSFLGHASFYRRFIKDFSMIARPLSNLLNKDTPFCFNDSCLKAFEALKARLTSAPIIIAPNWKLDFELIKVLNEAQINYATTEKSC</sequence>
<name>A0A151U6N5_CAJCA</name>
<protein>
    <recommendedName>
        <fullName evidence="3">Retrovirus-related Pol polyprotein from transposon 17.6</fullName>
    </recommendedName>
</protein>
<dbReference type="SUPFAM" id="SSF56672">
    <property type="entry name" value="DNA/RNA polymerases"/>
    <property type="match status" value="1"/>
</dbReference>